<dbReference type="GO" id="GO:0008374">
    <property type="term" value="F:O-acyltransferase activity"/>
    <property type="evidence" value="ECO:0007669"/>
    <property type="project" value="InterPro"/>
</dbReference>
<comment type="similarity">
    <text evidence="1">Belongs to the diacylglycerol acyltransferase family.</text>
</comment>
<keyword evidence="5" id="KW-1185">Reference proteome</keyword>
<keyword evidence="2" id="KW-0808">Transferase</keyword>
<evidence type="ECO:0000256" key="2">
    <source>
        <dbReference type="ARBA" id="ARBA00022679"/>
    </source>
</evidence>
<accession>A0A0B1SHR9</accession>
<evidence type="ECO:0000256" key="3">
    <source>
        <dbReference type="ARBA" id="ARBA00023315"/>
    </source>
</evidence>
<dbReference type="Pfam" id="PF03982">
    <property type="entry name" value="DAGAT"/>
    <property type="match status" value="1"/>
</dbReference>
<evidence type="ECO:0000313" key="5">
    <source>
        <dbReference type="Proteomes" id="UP000053660"/>
    </source>
</evidence>
<evidence type="ECO:0000256" key="1">
    <source>
        <dbReference type="ARBA" id="ARBA00005420"/>
    </source>
</evidence>
<proteinExistence type="inferred from homology"/>
<evidence type="ECO:0000313" key="4">
    <source>
        <dbReference type="EMBL" id="KHJ82730.1"/>
    </source>
</evidence>
<name>A0A0B1SHR9_OESDE</name>
<dbReference type="InterPro" id="IPR007130">
    <property type="entry name" value="DAGAT"/>
</dbReference>
<organism evidence="4 5">
    <name type="scientific">Oesophagostomum dentatum</name>
    <name type="common">Nodular worm</name>
    <dbReference type="NCBI Taxonomy" id="61180"/>
    <lineage>
        <taxon>Eukaryota</taxon>
        <taxon>Metazoa</taxon>
        <taxon>Ecdysozoa</taxon>
        <taxon>Nematoda</taxon>
        <taxon>Chromadorea</taxon>
        <taxon>Rhabditida</taxon>
        <taxon>Rhabditina</taxon>
        <taxon>Rhabditomorpha</taxon>
        <taxon>Strongyloidea</taxon>
        <taxon>Strongylidae</taxon>
        <taxon>Oesophagostomum</taxon>
    </lineage>
</organism>
<gene>
    <name evidence="4" type="ORF">OESDEN_17575</name>
</gene>
<sequence length="41" mass="5072">MYTLWYLYDRKSPQRGGYQSKWVQSLRISKWAAEYFPRITP</sequence>
<reference evidence="4 5" key="1">
    <citation type="submission" date="2014-03" db="EMBL/GenBank/DDBJ databases">
        <title>Draft genome of the hookworm Oesophagostomum dentatum.</title>
        <authorList>
            <person name="Mitreva M."/>
        </authorList>
    </citation>
    <scope>NUCLEOTIDE SEQUENCE [LARGE SCALE GENOMIC DNA]</scope>
    <source>
        <strain evidence="4 5">OD-Hann</strain>
    </source>
</reference>
<dbReference type="Proteomes" id="UP000053660">
    <property type="component" value="Unassembled WGS sequence"/>
</dbReference>
<protein>
    <submittedName>
        <fullName evidence="4">Uncharacterized protein</fullName>
    </submittedName>
</protein>
<dbReference type="AlphaFoldDB" id="A0A0B1SHR9"/>
<keyword evidence="3" id="KW-0012">Acyltransferase</keyword>
<dbReference type="EMBL" id="KN577492">
    <property type="protein sequence ID" value="KHJ82730.1"/>
    <property type="molecule type" value="Genomic_DNA"/>
</dbReference>